<protein>
    <submittedName>
        <fullName evidence="8">Uncharacterized protein CTOS-1</fullName>
    </submittedName>
</protein>
<organism evidence="8">
    <name type="scientific">Carthamus tinctorius</name>
    <name type="common">Safflower</name>
    <dbReference type="NCBI Taxonomy" id="4222"/>
    <lineage>
        <taxon>Eukaryota</taxon>
        <taxon>Viridiplantae</taxon>
        <taxon>Streptophyta</taxon>
        <taxon>Embryophyta</taxon>
        <taxon>Tracheophyta</taxon>
        <taxon>Spermatophyta</taxon>
        <taxon>Magnoliopsida</taxon>
        <taxon>eudicotyledons</taxon>
        <taxon>Gunneridae</taxon>
        <taxon>Pentapetalae</taxon>
        <taxon>asterids</taxon>
        <taxon>campanulids</taxon>
        <taxon>Asterales</taxon>
        <taxon>Asteraceae</taxon>
        <taxon>Carduoideae</taxon>
        <taxon>Cardueae</taxon>
        <taxon>Centaureinae</taxon>
        <taxon>Carthamus</taxon>
    </lineage>
</organism>
<reference evidence="8" key="1">
    <citation type="submission" date="2000-08" db="EMBL/GenBank/DDBJ databases">
        <title>cDNA cloning and characterization of a novel gene differentially expressed in developing seeds of high oleate-strain of safflower (Carthamus tinctorius L.).</title>
        <authorList>
            <person name="Mizukami H."/>
            <person name="Inagaki C."/>
            <person name="Okabe Y."/>
            <person name="Okuyama H."/>
        </authorList>
    </citation>
    <scope>NUCLEOTIDE SEQUENCE</scope>
</reference>
<dbReference type="PANTHER" id="PTHR47718">
    <property type="entry name" value="OS01G0519700 PROTEIN"/>
    <property type="match status" value="1"/>
</dbReference>
<dbReference type="InterPro" id="IPR004330">
    <property type="entry name" value="FAR1_DNA_bnd_dom"/>
</dbReference>
<feature type="coiled-coil region" evidence="5">
    <location>
        <begin position="592"/>
        <end position="619"/>
    </location>
</feature>
<keyword evidence="1" id="KW-0479">Metal-binding</keyword>
<dbReference type="Pfam" id="PF10551">
    <property type="entry name" value="MULE"/>
    <property type="match status" value="1"/>
</dbReference>
<sequence>MLMLIKQKMGTFFCPKMKITFLKLWRRMMRDVSSTSLMLMNQYDRSGDVFPTVEAAEKMYRKYASAAGFDVRLSNKKTNKFGITIARFFVCNKEGHPTPKLYDSLNKKSGERRRRNSNLKRAGCMACMKVHYVKSIGRYEVYKFNEKHSHMLFSGDEMSLSRSNRELTFGDQCNVFNACVTKVGVSKSHRLRNISKGNVGLSGGTVRDYQNFKKDMVTFVGNKDAKMLINTMVNRQKISPQFFFEFKCNEKELLAIFWADEVARMNYREFGDAISFDATYRTQKHAMIFVPFVAVDNHKKSVVVGAALIRKENADYFTWVLNAFVKAHGSLPKLVITDQCPAMKQAISIAFPNTIHRLCLWHITKNVKKQVSVHLVKKTSFVADWNKMIWNLHLGPAEFDNKWEEFLDLYGLTGVSWFNHMYEIRESWIPAFFKDTPMSGLMKTTSRSESINASSVYTRKVFFEVQKELIKAVWCCGWDEITRADGKHVYVVTHKNKSSEVITKYTVVQDKTSMTVDCSCNLFVRNGILCRHALKVLLNDGVDRIPDKYILRRWRRDLIPPQWLPARVRYGEVDVEKERLMARAFAAVDRMIGRVRNEKDVLERVVEKLENMDEELDEVVPLKSSRERKKEAIREFVGVPESDDNDVLPPSGIRNKGCGRGKRLKGVRERVDEEAKKPKRLCRTCNDFVRHDSRNCPMR</sequence>
<keyword evidence="3" id="KW-0862">Zinc</keyword>
<evidence type="ECO:0000256" key="1">
    <source>
        <dbReference type="ARBA" id="ARBA00022723"/>
    </source>
</evidence>
<evidence type="ECO:0000256" key="2">
    <source>
        <dbReference type="ARBA" id="ARBA00022771"/>
    </source>
</evidence>
<keyword evidence="2 4" id="KW-0863">Zinc-finger</keyword>
<evidence type="ECO:0000256" key="6">
    <source>
        <dbReference type="SAM" id="MobiDB-lite"/>
    </source>
</evidence>
<gene>
    <name evidence="8" type="primary">CTOS-1</name>
</gene>
<dbReference type="PANTHER" id="PTHR47718:SF12">
    <property type="entry name" value="PROTEIN FAR1-RELATED SEQUENCE"/>
    <property type="match status" value="1"/>
</dbReference>
<keyword evidence="5" id="KW-0175">Coiled coil</keyword>
<feature type="domain" description="SWIM-type" evidence="7">
    <location>
        <begin position="505"/>
        <end position="541"/>
    </location>
</feature>
<dbReference type="Pfam" id="PF03101">
    <property type="entry name" value="FAR1"/>
    <property type="match status" value="1"/>
</dbReference>
<dbReference type="InterPro" id="IPR007527">
    <property type="entry name" value="Znf_SWIM"/>
</dbReference>
<evidence type="ECO:0000256" key="3">
    <source>
        <dbReference type="ARBA" id="ARBA00022833"/>
    </source>
</evidence>
<dbReference type="GO" id="GO:0008270">
    <property type="term" value="F:zinc ion binding"/>
    <property type="evidence" value="ECO:0007669"/>
    <property type="project" value="UniProtKB-KW"/>
</dbReference>
<evidence type="ECO:0000313" key="8">
    <source>
        <dbReference type="EMBL" id="BAB33151.1"/>
    </source>
</evidence>
<dbReference type="SMART" id="SM00575">
    <property type="entry name" value="ZnF_PMZ"/>
    <property type="match status" value="1"/>
</dbReference>
<dbReference type="PROSITE" id="PS50966">
    <property type="entry name" value="ZF_SWIM"/>
    <property type="match status" value="1"/>
</dbReference>
<dbReference type="InterPro" id="IPR006564">
    <property type="entry name" value="Znf_PMZ"/>
</dbReference>
<accession>Q9AYR2</accession>
<dbReference type="Pfam" id="PF04434">
    <property type="entry name" value="SWIM"/>
    <property type="match status" value="1"/>
</dbReference>
<dbReference type="InterPro" id="IPR018289">
    <property type="entry name" value="MULE_transposase_dom"/>
</dbReference>
<proteinExistence type="evidence at transcript level"/>
<dbReference type="EMBL" id="AB047859">
    <property type="protein sequence ID" value="BAB33151.1"/>
    <property type="molecule type" value="mRNA"/>
</dbReference>
<evidence type="ECO:0000256" key="5">
    <source>
        <dbReference type="SAM" id="Coils"/>
    </source>
</evidence>
<feature type="region of interest" description="Disordered" evidence="6">
    <location>
        <begin position="641"/>
        <end position="660"/>
    </location>
</feature>
<dbReference type="AlphaFoldDB" id="Q9AYR2"/>
<name>Q9AYR2_CARTI</name>
<evidence type="ECO:0000259" key="7">
    <source>
        <dbReference type="PROSITE" id="PS50966"/>
    </source>
</evidence>
<evidence type="ECO:0000256" key="4">
    <source>
        <dbReference type="PROSITE-ProRule" id="PRU00325"/>
    </source>
</evidence>